<dbReference type="SUPFAM" id="SSF56219">
    <property type="entry name" value="DNase I-like"/>
    <property type="match status" value="1"/>
</dbReference>
<dbReference type="EMBL" id="JANPWB010000002">
    <property type="protein sequence ID" value="KAJ1210348.1"/>
    <property type="molecule type" value="Genomic_DNA"/>
</dbReference>
<keyword evidence="2" id="KW-1185">Reference proteome</keyword>
<protein>
    <submittedName>
        <fullName evidence="1">Uncharacterized protein</fullName>
    </submittedName>
</protein>
<evidence type="ECO:0000313" key="1">
    <source>
        <dbReference type="EMBL" id="KAJ1210348.1"/>
    </source>
</evidence>
<comment type="caution">
    <text evidence="1">The sequence shown here is derived from an EMBL/GenBank/DDBJ whole genome shotgun (WGS) entry which is preliminary data.</text>
</comment>
<gene>
    <name evidence="1" type="ORF">NDU88_005714</name>
</gene>
<evidence type="ECO:0000313" key="2">
    <source>
        <dbReference type="Proteomes" id="UP001066276"/>
    </source>
</evidence>
<organism evidence="1 2">
    <name type="scientific">Pleurodeles waltl</name>
    <name type="common">Iberian ribbed newt</name>
    <dbReference type="NCBI Taxonomy" id="8319"/>
    <lineage>
        <taxon>Eukaryota</taxon>
        <taxon>Metazoa</taxon>
        <taxon>Chordata</taxon>
        <taxon>Craniata</taxon>
        <taxon>Vertebrata</taxon>
        <taxon>Euteleostomi</taxon>
        <taxon>Amphibia</taxon>
        <taxon>Batrachia</taxon>
        <taxon>Caudata</taxon>
        <taxon>Salamandroidea</taxon>
        <taxon>Salamandridae</taxon>
        <taxon>Pleurodelinae</taxon>
        <taxon>Pleurodeles</taxon>
    </lineage>
</organism>
<proteinExistence type="predicted"/>
<dbReference type="Gene3D" id="3.60.10.10">
    <property type="entry name" value="Endonuclease/exonuclease/phosphatase"/>
    <property type="match status" value="1"/>
</dbReference>
<reference evidence="1" key="1">
    <citation type="journal article" date="2022" name="bioRxiv">
        <title>Sequencing and chromosome-scale assembly of the giantPleurodeles waltlgenome.</title>
        <authorList>
            <person name="Brown T."/>
            <person name="Elewa A."/>
            <person name="Iarovenko S."/>
            <person name="Subramanian E."/>
            <person name="Araus A.J."/>
            <person name="Petzold A."/>
            <person name="Susuki M."/>
            <person name="Suzuki K.-i.T."/>
            <person name="Hayashi T."/>
            <person name="Toyoda A."/>
            <person name="Oliveira C."/>
            <person name="Osipova E."/>
            <person name="Leigh N.D."/>
            <person name="Simon A."/>
            <person name="Yun M.H."/>
        </authorList>
    </citation>
    <scope>NUCLEOTIDE SEQUENCE</scope>
    <source>
        <strain evidence="1">20211129_DDA</strain>
        <tissue evidence="1">Liver</tissue>
    </source>
</reference>
<sequence>MPPGGEDWNLARDAVLDQTGRLDISDNANRTLWGDVLKDQGLVDRWHLSHPLDREHTFMSPIHGTQSWLFYYFLVSHKLVLMARVSQILEASISDHAPVHLVLELGLISPGRKPWHLNASRYCTPQGKDQFHDHVTTYVTDNRGSVASPQVFWAAAKSTIIGQLMRDATLANAQNRSGRQDLEEMITSCTRKYTATPSPATRSHLEKAKIELNALYTSKAGYALQRLKGRHYEQGEKAGRLLAAQLRQLEAALAIHAI</sequence>
<name>A0AAV7W8L5_PLEWA</name>
<dbReference type="InterPro" id="IPR036691">
    <property type="entry name" value="Endo/exonu/phosph_ase_sf"/>
</dbReference>
<dbReference type="AlphaFoldDB" id="A0AAV7W8L5"/>
<accession>A0AAV7W8L5</accession>
<dbReference type="Proteomes" id="UP001066276">
    <property type="component" value="Chromosome 1_2"/>
</dbReference>